<accession>A0ABW1QW02</accession>
<comment type="caution">
    <text evidence="3">The sequence shown here is derived from an EMBL/GenBank/DDBJ whole genome shotgun (WGS) entry which is preliminary data.</text>
</comment>
<dbReference type="SUPFAM" id="SSF50249">
    <property type="entry name" value="Nucleic acid-binding proteins"/>
    <property type="match status" value="1"/>
</dbReference>
<dbReference type="Proteomes" id="UP001596098">
    <property type="component" value="Unassembled WGS sequence"/>
</dbReference>
<dbReference type="Pfam" id="PF18614">
    <property type="entry name" value="RNase_II_C_S1"/>
    <property type="match status" value="1"/>
</dbReference>
<evidence type="ECO:0000313" key="4">
    <source>
        <dbReference type="Proteomes" id="UP001596098"/>
    </source>
</evidence>
<evidence type="ECO:0000313" key="3">
    <source>
        <dbReference type="EMBL" id="MFC6152075.1"/>
    </source>
</evidence>
<feature type="region of interest" description="Disordered" evidence="1">
    <location>
        <begin position="1"/>
        <end position="24"/>
    </location>
</feature>
<name>A0ABW1QW02_9ACTN</name>
<dbReference type="SMART" id="SM00955">
    <property type="entry name" value="RNB"/>
    <property type="match status" value="1"/>
</dbReference>
<sequence length="506" mass="54162">MTSPRLVRHGSLPTAAPEATGFPGEQQLRDGIAALRTELEVVEEFPAEVEETAARAAASPRLPELDRTDLEFVTIDPDGARDLDQAVHIARRSGEEADDGFVVHYAIADLGAFITPGDAVDVEANRRGQTLYGADSKIPLHPKVISEDAGSLLPDQVRPAALWTIELDAAGAVTTFRVERALVRSRAQLSYGQVQTALDADTLDALPSGAETVRLLREVGPLRLAAEAARGGVSLPLPEQEIVTGPQGWELVFRSMTPVEEWNAQISLLTGICAATTMVQARVGIVRTLPPAQDRDVQRLRRTAAGLGVAWDAGVSYPEFVRSLDPTIPSHAAVVLACTRLFRGSGYAAFTGGLPDGEMPEVVEHAAVASVYAHVTAPLRRLVDRYGTEVCLALHAGEPVPAWVLERLPELPATMRSTGSLAGKYERGVLDLTEAVVLQDRVGETFDAVVTEVEDDRPGRGDVTVAVPAVEARVRSEGDLPLGQKVRVQLAEADPVTRKVSFTHAP</sequence>
<dbReference type="EMBL" id="JBHSQI010000001">
    <property type="protein sequence ID" value="MFC6152075.1"/>
    <property type="molecule type" value="Genomic_DNA"/>
</dbReference>
<organism evidence="3 4">
    <name type="scientific">Nocardioides yefusunii</name>
    <dbReference type="NCBI Taxonomy" id="2500546"/>
    <lineage>
        <taxon>Bacteria</taxon>
        <taxon>Bacillati</taxon>
        <taxon>Actinomycetota</taxon>
        <taxon>Actinomycetes</taxon>
        <taxon>Propionibacteriales</taxon>
        <taxon>Nocardioidaceae</taxon>
        <taxon>Nocardioides</taxon>
    </lineage>
</organism>
<evidence type="ECO:0000259" key="2">
    <source>
        <dbReference type="SMART" id="SM00955"/>
    </source>
</evidence>
<gene>
    <name evidence="3" type="ORF">ACFPWU_00125</name>
</gene>
<dbReference type="RefSeq" id="WP_128220088.1">
    <property type="nucleotide sequence ID" value="NZ_CP034929.1"/>
</dbReference>
<dbReference type="InterPro" id="IPR040596">
    <property type="entry name" value="RNase_II_C_S1"/>
</dbReference>
<reference evidence="4" key="1">
    <citation type="journal article" date="2019" name="Int. J. Syst. Evol. Microbiol.">
        <title>The Global Catalogue of Microorganisms (GCM) 10K type strain sequencing project: providing services to taxonomists for standard genome sequencing and annotation.</title>
        <authorList>
            <consortium name="The Broad Institute Genomics Platform"/>
            <consortium name="The Broad Institute Genome Sequencing Center for Infectious Disease"/>
            <person name="Wu L."/>
            <person name="Ma J."/>
        </authorList>
    </citation>
    <scope>NUCLEOTIDE SEQUENCE [LARGE SCALE GENOMIC DNA]</scope>
    <source>
        <strain evidence="4">DFY28</strain>
    </source>
</reference>
<dbReference type="PANTHER" id="PTHR23355:SF42">
    <property type="entry name" value="RIBONUCLEASE II, CHLOROPLASTIC_MITOCHONDRIAL"/>
    <property type="match status" value="1"/>
</dbReference>
<protein>
    <submittedName>
        <fullName evidence="3">RNB domain-containing ribonuclease</fullName>
    </submittedName>
</protein>
<keyword evidence="4" id="KW-1185">Reference proteome</keyword>
<dbReference type="InterPro" id="IPR050180">
    <property type="entry name" value="RNR_Ribonuclease"/>
</dbReference>
<dbReference type="InterPro" id="IPR012340">
    <property type="entry name" value="NA-bd_OB-fold"/>
</dbReference>
<evidence type="ECO:0000256" key="1">
    <source>
        <dbReference type="SAM" id="MobiDB-lite"/>
    </source>
</evidence>
<proteinExistence type="predicted"/>
<dbReference type="Pfam" id="PF00773">
    <property type="entry name" value="RNB"/>
    <property type="match status" value="1"/>
</dbReference>
<feature type="domain" description="RNB" evidence="2">
    <location>
        <begin position="64"/>
        <end position="397"/>
    </location>
</feature>
<dbReference type="PANTHER" id="PTHR23355">
    <property type="entry name" value="RIBONUCLEASE"/>
    <property type="match status" value="1"/>
</dbReference>
<dbReference type="InterPro" id="IPR001900">
    <property type="entry name" value="RNase_II/R"/>
</dbReference>